<dbReference type="InterPro" id="IPR039420">
    <property type="entry name" value="WalR-like"/>
</dbReference>
<dbReference type="Proteomes" id="UP000054422">
    <property type="component" value="Unassembled WGS sequence"/>
</dbReference>
<dbReference type="InterPro" id="IPR036388">
    <property type="entry name" value="WH-like_DNA-bd_sf"/>
</dbReference>
<comment type="caution">
    <text evidence="6">The sequence shown here is derived from an EMBL/GenBank/DDBJ whole genome shotgun (WGS) entry which is preliminary data.</text>
</comment>
<dbReference type="Gene3D" id="3.40.50.2300">
    <property type="match status" value="1"/>
</dbReference>
<dbReference type="InterPro" id="IPR001789">
    <property type="entry name" value="Sig_transdc_resp-reg_receiver"/>
</dbReference>
<evidence type="ECO:0000256" key="1">
    <source>
        <dbReference type="ARBA" id="ARBA00023125"/>
    </source>
</evidence>
<dbReference type="EMBL" id="JNCF01000011">
    <property type="protein sequence ID" value="KGP63744.1"/>
    <property type="molecule type" value="Genomic_DNA"/>
</dbReference>
<proteinExistence type="predicted"/>
<dbReference type="SMART" id="SM00862">
    <property type="entry name" value="Trans_reg_C"/>
    <property type="match status" value="1"/>
</dbReference>
<evidence type="ECO:0000256" key="2">
    <source>
        <dbReference type="PROSITE-ProRule" id="PRU00169"/>
    </source>
</evidence>
<dbReference type="Pfam" id="PF00486">
    <property type="entry name" value="Trans_reg_C"/>
    <property type="match status" value="1"/>
</dbReference>
<dbReference type="Gene3D" id="1.10.10.10">
    <property type="entry name" value="Winged helix-like DNA-binding domain superfamily/Winged helix DNA-binding domain"/>
    <property type="match status" value="1"/>
</dbReference>
<dbReference type="InterPro" id="IPR011006">
    <property type="entry name" value="CheY-like_superfamily"/>
</dbReference>
<evidence type="ECO:0000313" key="7">
    <source>
        <dbReference type="Proteomes" id="UP000054422"/>
    </source>
</evidence>
<dbReference type="OrthoDB" id="9802426at2"/>
<feature type="domain" description="Response regulatory" evidence="4">
    <location>
        <begin position="5"/>
        <end position="118"/>
    </location>
</feature>
<feature type="DNA-binding region" description="OmpR/PhoB-type" evidence="3">
    <location>
        <begin position="127"/>
        <end position="226"/>
    </location>
</feature>
<keyword evidence="7" id="KW-1185">Reference proteome</keyword>
<dbReference type="PANTHER" id="PTHR48111:SF47">
    <property type="entry name" value="TRANSCRIPTIONAL REGULATORY PROTEIN RSTA"/>
    <property type="match status" value="1"/>
</dbReference>
<dbReference type="InterPro" id="IPR001867">
    <property type="entry name" value="OmpR/PhoB-type_DNA-bd"/>
</dbReference>
<accession>A0A0A2SWB5</accession>
<evidence type="ECO:0000256" key="3">
    <source>
        <dbReference type="PROSITE-ProRule" id="PRU01091"/>
    </source>
</evidence>
<keyword evidence="2" id="KW-0597">Phosphoprotein</keyword>
<dbReference type="PROSITE" id="PS50110">
    <property type="entry name" value="RESPONSE_REGULATORY"/>
    <property type="match status" value="1"/>
</dbReference>
<evidence type="ECO:0000259" key="4">
    <source>
        <dbReference type="PROSITE" id="PS50110"/>
    </source>
</evidence>
<feature type="domain" description="OmpR/PhoB-type" evidence="5">
    <location>
        <begin position="127"/>
        <end position="226"/>
    </location>
</feature>
<dbReference type="GO" id="GO:0006355">
    <property type="term" value="P:regulation of DNA-templated transcription"/>
    <property type="evidence" value="ECO:0007669"/>
    <property type="project" value="InterPro"/>
</dbReference>
<evidence type="ECO:0000259" key="5">
    <source>
        <dbReference type="PROSITE" id="PS51755"/>
    </source>
</evidence>
<dbReference type="GO" id="GO:0005829">
    <property type="term" value="C:cytosol"/>
    <property type="evidence" value="ECO:0007669"/>
    <property type="project" value="TreeGrafter"/>
</dbReference>
<dbReference type="GO" id="GO:0032993">
    <property type="term" value="C:protein-DNA complex"/>
    <property type="evidence" value="ECO:0007669"/>
    <property type="project" value="TreeGrafter"/>
</dbReference>
<organism evidence="6 7">
    <name type="scientific">Legionella norrlandica</name>
    <dbReference type="NCBI Taxonomy" id="1498499"/>
    <lineage>
        <taxon>Bacteria</taxon>
        <taxon>Pseudomonadati</taxon>
        <taxon>Pseudomonadota</taxon>
        <taxon>Gammaproteobacteria</taxon>
        <taxon>Legionellales</taxon>
        <taxon>Legionellaceae</taxon>
        <taxon>Legionella</taxon>
    </lineage>
</organism>
<dbReference type="Gene3D" id="6.10.250.690">
    <property type="match status" value="1"/>
</dbReference>
<dbReference type="PANTHER" id="PTHR48111">
    <property type="entry name" value="REGULATOR OF RPOS"/>
    <property type="match status" value="1"/>
</dbReference>
<reference evidence="6 7" key="1">
    <citation type="submission" date="2014-05" db="EMBL/GenBank/DDBJ databases">
        <authorList>
            <person name="Rizzardi K."/>
            <person name="Winiecka-Krusnell J."/>
            <person name="Ramliden M."/>
            <person name="Alm E."/>
            <person name="Andersson S."/>
            <person name="Byfors S."/>
        </authorList>
    </citation>
    <scope>NUCLEOTIDE SEQUENCE [LARGE SCALE GENOMIC DNA]</scope>
    <source>
        <strain evidence="6 7">LEGN</strain>
    </source>
</reference>
<dbReference type="PROSITE" id="PS51755">
    <property type="entry name" value="OMPR_PHOB"/>
    <property type="match status" value="1"/>
</dbReference>
<dbReference type="SMART" id="SM00448">
    <property type="entry name" value="REC"/>
    <property type="match status" value="1"/>
</dbReference>
<dbReference type="GO" id="GO:0000976">
    <property type="term" value="F:transcription cis-regulatory region binding"/>
    <property type="evidence" value="ECO:0007669"/>
    <property type="project" value="TreeGrafter"/>
</dbReference>
<dbReference type="AlphaFoldDB" id="A0A0A2SWB5"/>
<keyword evidence="1 3" id="KW-0238">DNA-binding</keyword>
<dbReference type="SUPFAM" id="SSF52172">
    <property type="entry name" value="CheY-like"/>
    <property type="match status" value="1"/>
</dbReference>
<dbReference type="GO" id="GO:0000156">
    <property type="term" value="F:phosphorelay response regulator activity"/>
    <property type="evidence" value="ECO:0007669"/>
    <property type="project" value="TreeGrafter"/>
</dbReference>
<dbReference type="CDD" id="cd00383">
    <property type="entry name" value="trans_reg_C"/>
    <property type="match status" value="1"/>
</dbReference>
<gene>
    <name evidence="6" type="ORF">EP47_05110</name>
</gene>
<evidence type="ECO:0000313" key="6">
    <source>
        <dbReference type="EMBL" id="KGP63744.1"/>
    </source>
</evidence>
<protein>
    <submittedName>
        <fullName evidence="6">Transcriptional regulator</fullName>
    </submittedName>
</protein>
<sequence length="230" mass="26295">MKDKSILLVEDNVKLANYLKESLVEAGYDVSIEKRGDRAVYCIIREQPCLVILDIMLPGMNGDQICHTIREEYLGKILMLTAVNDIESEVSSLNLGADDYLTKLVADEVLKARIEALLRRPNLVNNQNQFQFGNFSINFSTKSVYLFDEEISISSSDFEVLSLLVKNHDRVLSRDSIMYALSGYEYDGVDRGIDLKISRLRKVLNDNSKKPYRIKTIHKKGYVFVSEAWK</sequence>
<name>A0A0A2SWB5_9GAMM</name>
<dbReference type="Pfam" id="PF00072">
    <property type="entry name" value="Response_reg"/>
    <property type="match status" value="1"/>
</dbReference>
<dbReference type="RefSeq" id="WP_035888135.1">
    <property type="nucleotide sequence ID" value="NZ_JNCF01000011.1"/>
</dbReference>
<feature type="modified residue" description="4-aspartylphosphate" evidence="2">
    <location>
        <position position="54"/>
    </location>
</feature>
<dbReference type="STRING" id="1498499.EP47_05110"/>